<feature type="transmembrane region" description="Helical" evidence="7">
    <location>
        <begin position="240"/>
        <end position="261"/>
    </location>
</feature>
<reference evidence="9 10" key="1">
    <citation type="submission" date="2020-11" db="EMBL/GenBank/DDBJ databases">
        <title>Fusibacter basophilias sp. nov.</title>
        <authorList>
            <person name="Qiu D."/>
        </authorList>
    </citation>
    <scope>NUCLEOTIDE SEQUENCE [LARGE SCALE GENOMIC DNA]</scope>
    <source>
        <strain evidence="9 10">Q10-2</strain>
    </source>
</reference>
<name>A0ABR9ZQN5_9FIRM</name>
<sequence>MIFSNPIKMILKWFINLIIFVIFFIPFYWMLLTSVKSLGETLQFPPTFFVWNPHFENFKNAFEAIPFLQFTFNSIVVAFGTMIFQFITIVPAAYAYARYDFKLKNLFFGLTLSTMMIPSQLIFLPIFLLFSKWGMINTYWALILPFASSAFGIFMLRQTFKQVPEELIEAARLDKSSELKIIFKIMLPIAKPTVFTLGLLTFIETWNNYFWPLVMTTNDTVRTLPLGIASLRMVESGINYHLVMAGNVILILPILFAYFFAQRHIIDAFTYMGEK</sequence>
<comment type="subcellular location">
    <subcellularLocation>
        <location evidence="1 7">Cell membrane</location>
        <topology evidence="1 7">Multi-pass membrane protein</topology>
    </subcellularLocation>
</comment>
<dbReference type="Gene3D" id="1.10.3720.10">
    <property type="entry name" value="MetI-like"/>
    <property type="match status" value="1"/>
</dbReference>
<accession>A0ABR9ZQN5</accession>
<protein>
    <submittedName>
        <fullName evidence="9">Carbohydrate ABC transporter permease</fullName>
    </submittedName>
</protein>
<evidence type="ECO:0000259" key="8">
    <source>
        <dbReference type="PROSITE" id="PS50928"/>
    </source>
</evidence>
<evidence type="ECO:0000256" key="6">
    <source>
        <dbReference type="ARBA" id="ARBA00023136"/>
    </source>
</evidence>
<dbReference type="EMBL" id="JADKNH010000003">
    <property type="protein sequence ID" value="MBF4692758.1"/>
    <property type="molecule type" value="Genomic_DNA"/>
</dbReference>
<comment type="similarity">
    <text evidence="7">Belongs to the binding-protein-dependent transport system permease family.</text>
</comment>
<dbReference type="InterPro" id="IPR000515">
    <property type="entry name" value="MetI-like"/>
</dbReference>
<evidence type="ECO:0000256" key="3">
    <source>
        <dbReference type="ARBA" id="ARBA00022475"/>
    </source>
</evidence>
<evidence type="ECO:0000256" key="2">
    <source>
        <dbReference type="ARBA" id="ARBA00022448"/>
    </source>
</evidence>
<feature type="transmembrane region" description="Helical" evidence="7">
    <location>
        <begin position="70"/>
        <end position="94"/>
    </location>
</feature>
<organism evidence="9 10">
    <name type="scientific">Fusibacter ferrireducens</name>
    <dbReference type="NCBI Taxonomy" id="2785058"/>
    <lineage>
        <taxon>Bacteria</taxon>
        <taxon>Bacillati</taxon>
        <taxon>Bacillota</taxon>
        <taxon>Clostridia</taxon>
        <taxon>Eubacteriales</taxon>
        <taxon>Eubacteriales Family XII. Incertae Sedis</taxon>
        <taxon>Fusibacter</taxon>
    </lineage>
</organism>
<evidence type="ECO:0000256" key="4">
    <source>
        <dbReference type="ARBA" id="ARBA00022692"/>
    </source>
</evidence>
<dbReference type="CDD" id="cd06261">
    <property type="entry name" value="TM_PBP2"/>
    <property type="match status" value="1"/>
</dbReference>
<dbReference type="RefSeq" id="WP_194700995.1">
    <property type="nucleotide sequence ID" value="NZ_JADKNH010000003.1"/>
</dbReference>
<dbReference type="PROSITE" id="PS50928">
    <property type="entry name" value="ABC_TM1"/>
    <property type="match status" value="1"/>
</dbReference>
<feature type="transmembrane region" description="Helical" evidence="7">
    <location>
        <begin position="12"/>
        <end position="31"/>
    </location>
</feature>
<feature type="domain" description="ABC transmembrane type-1" evidence="8">
    <location>
        <begin position="71"/>
        <end position="261"/>
    </location>
</feature>
<keyword evidence="5 7" id="KW-1133">Transmembrane helix</keyword>
<evidence type="ECO:0000313" key="9">
    <source>
        <dbReference type="EMBL" id="MBF4692758.1"/>
    </source>
</evidence>
<dbReference type="Proteomes" id="UP000614200">
    <property type="component" value="Unassembled WGS sequence"/>
</dbReference>
<keyword evidence="2 7" id="KW-0813">Transport</keyword>
<proteinExistence type="inferred from homology"/>
<dbReference type="PANTHER" id="PTHR43744">
    <property type="entry name" value="ABC TRANSPORTER PERMEASE PROTEIN MG189-RELATED-RELATED"/>
    <property type="match status" value="1"/>
</dbReference>
<keyword evidence="4 7" id="KW-0812">Transmembrane</keyword>
<dbReference type="Pfam" id="PF00528">
    <property type="entry name" value="BPD_transp_1"/>
    <property type="match status" value="1"/>
</dbReference>
<keyword evidence="10" id="KW-1185">Reference proteome</keyword>
<evidence type="ECO:0000256" key="7">
    <source>
        <dbReference type="RuleBase" id="RU363032"/>
    </source>
</evidence>
<feature type="transmembrane region" description="Helical" evidence="7">
    <location>
        <begin position="106"/>
        <end position="130"/>
    </location>
</feature>
<evidence type="ECO:0000256" key="1">
    <source>
        <dbReference type="ARBA" id="ARBA00004651"/>
    </source>
</evidence>
<evidence type="ECO:0000313" key="10">
    <source>
        <dbReference type="Proteomes" id="UP000614200"/>
    </source>
</evidence>
<gene>
    <name evidence="9" type="ORF">ISU02_06490</name>
</gene>
<dbReference type="PANTHER" id="PTHR43744:SF12">
    <property type="entry name" value="ABC TRANSPORTER PERMEASE PROTEIN MG189-RELATED"/>
    <property type="match status" value="1"/>
</dbReference>
<comment type="caution">
    <text evidence="9">The sequence shown here is derived from an EMBL/GenBank/DDBJ whole genome shotgun (WGS) entry which is preliminary data.</text>
</comment>
<evidence type="ECO:0000256" key="5">
    <source>
        <dbReference type="ARBA" id="ARBA00022989"/>
    </source>
</evidence>
<dbReference type="InterPro" id="IPR035906">
    <property type="entry name" value="MetI-like_sf"/>
</dbReference>
<keyword evidence="3" id="KW-1003">Cell membrane</keyword>
<dbReference type="SUPFAM" id="SSF161098">
    <property type="entry name" value="MetI-like"/>
    <property type="match status" value="1"/>
</dbReference>
<keyword evidence="6 7" id="KW-0472">Membrane</keyword>
<feature type="transmembrane region" description="Helical" evidence="7">
    <location>
        <begin position="136"/>
        <end position="156"/>
    </location>
</feature>
<feature type="transmembrane region" description="Helical" evidence="7">
    <location>
        <begin position="181"/>
        <end position="203"/>
    </location>
</feature>